<keyword evidence="2" id="KW-0812">Transmembrane</keyword>
<proteinExistence type="predicted"/>
<evidence type="ECO:0000256" key="2">
    <source>
        <dbReference type="SAM" id="Phobius"/>
    </source>
</evidence>
<feature type="chain" id="PRO_5025533722" description="Mid2 domain-containing protein" evidence="3">
    <location>
        <begin position="23"/>
        <end position="294"/>
    </location>
</feature>
<feature type="signal peptide" evidence="3">
    <location>
        <begin position="1"/>
        <end position="22"/>
    </location>
</feature>
<dbReference type="GeneID" id="54567214"/>
<dbReference type="EMBL" id="ML993615">
    <property type="protein sequence ID" value="KAF2162109.1"/>
    <property type="molecule type" value="Genomic_DNA"/>
</dbReference>
<evidence type="ECO:0008006" key="6">
    <source>
        <dbReference type="Google" id="ProtNLM"/>
    </source>
</evidence>
<dbReference type="RefSeq" id="XP_033662998.1">
    <property type="nucleotide sequence ID" value="XM_033813942.1"/>
</dbReference>
<feature type="region of interest" description="Disordered" evidence="1">
    <location>
        <begin position="165"/>
        <end position="200"/>
    </location>
</feature>
<reference evidence="4" key="1">
    <citation type="journal article" date="2020" name="Stud. Mycol.">
        <title>101 Dothideomycetes genomes: a test case for predicting lifestyles and emergence of pathogens.</title>
        <authorList>
            <person name="Haridas S."/>
            <person name="Albert R."/>
            <person name="Binder M."/>
            <person name="Bloem J."/>
            <person name="Labutti K."/>
            <person name="Salamov A."/>
            <person name="Andreopoulos B."/>
            <person name="Baker S."/>
            <person name="Barry K."/>
            <person name="Bills G."/>
            <person name="Bluhm B."/>
            <person name="Cannon C."/>
            <person name="Castanera R."/>
            <person name="Culley D."/>
            <person name="Daum C."/>
            <person name="Ezra D."/>
            <person name="Gonzalez J."/>
            <person name="Henrissat B."/>
            <person name="Kuo A."/>
            <person name="Liang C."/>
            <person name="Lipzen A."/>
            <person name="Lutzoni F."/>
            <person name="Magnuson J."/>
            <person name="Mondo S."/>
            <person name="Nolan M."/>
            <person name="Ohm R."/>
            <person name="Pangilinan J."/>
            <person name="Park H.-J."/>
            <person name="Ramirez L."/>
            <person name="Alfaro M."/>
            <person name="Sun H."/>
            <person name="Tritt A."/>
            <person name="Yoshinaga Y."/>
            <person name="Zwiers L.-H."/>
            <person name="Turgeon B."/>
            <person name="Goodwin S."/>
            <person name="Spatafora J."/>
            <person name="Crous P."/>
            <person name="Grigoriev I."/>
        </authorList>
    </citation>
    <scope>NUCLEOTIDE SEQUENCE</scope>
    <source>
        <strain evidence="4">ATCC 36951</strain>
    </source>
</reference>
<dbReference type="Proteomes" id="UP000799537">
    <property type="component" value="Unassembled WGS sequence"/>
</dbReference>
<keyword evidence="3" id="KW-0732">Signal</keyword>
<keyword evidence="5" id="KW-1185">Reference proteome</keyword>
<name>A0A6A6C8Y8_ZASCE</name>
<accession>A0A6A6C8Y8</accession>
<feature type="transmembrane region" description="Helical" evidence="2">
    <location>
        <begin position="208"/>
        <end position="230"/>
    </location>
</feature>
<sequence>MVSLLSFLFGLARHSVLLPAVAEFAQVTHLWHEESMLDQSHALHKKDLCTDAFGAGWLGSTCTPGATLLQGGCYVDLTSSACGRPGAVSCTELASGVDKACCPQYTTCAPGYNASTSFVRCNIQQSRLQVIASSTSILHGASTNSQSATEAAISANSTSLSTTTNAQASLTSTSTPVLTPAPPTSTTISQGIDRNAPQNHQTSISSGMIAGVVVAASVGVVLPVAAWVLWKTRSGRTKSTPLARSMVDATPQEPPAYNNACYDRPELYTKTPKQELAARWSRTRSPVEMPVERF</sequence>
<evidence type="ECO:0000256" key="3">
    <source>
        <dbReference type="SAM" id="SignalP"/>
    </source>
</evidence>
<protein>
    <recommendedName>
        <fullName evidence="6">Mid2 domain-containing protein</fullName>
    </recommendedName>
</protein>
<dbReference type="AlphaFoldDB" id="A0A6A6C8Y8"/>
<keyword evidence="2" id="KW-0472">Membrane</keyword>
<feature type="compositionally biased region" description="Polar residues" evidence="1">
    <location>
        <begin position="188"/>
        <end position="200"/>
    </location>
</feature>
<gene>
    <name evidence="4" type="ORF">M409DRAFT_58552</name>
</gene>
<dbReference type="OrthoDB" id="3944022at2759"/>
<evidence type="ECO:0000313" key="5">
    <source>
        <dbReference type="Proteomes" id="UP000799537"/>
    </source>
</evidence>
<feature type="compositionally biased region" description="Low complexity" evidence="1">
    <location>
        <begin position="165"/>
        <end position="178"/>
    </location>
</feature>
<keyword evidence="2" id="KW-1133">Transmembrane helix</keyword>
<organism evidence="4 5">
    <name type="scientific">Zasmidium cellare ATCC 36951</name>
    <dbReference type="NCBI Taxonomy" id="1080233"/>
    <lineage>
        <taxon>Eukaryota</taxon>
        <taxon>Fungi</taxon>
        <taxon>Dikarya</taxon>
        <taxon>Ascomycota</taxon>
        <taxon>Pezizomycotina</taxon>
        <taxon>Dothideomycetes</taxon>
        <taxon>Dothideomycetidae</taxon>
        <taxon>Mycosphaerellales</taxon>
        <taxon>Mycosphaerellaceae</taxon>
        <taxon>Zasmidium</taxon>
    </lineage>
</organism>
<evidence type="ECO:0000256" key="1">
    <source>
        <dbReference type="SAM" id="MobiDB-lite"/>
    </source>
</evidence>
<evidence type="ECO:0000313" key="4">
    <source>
        <dbReference type="EMBL" id="KAF2162109.1"/>
    </source>
</evidence>